<feature type="transmembrane region" description="Helical" evidence="2">
    <location>
        <begin position="141"/>
        <end position="162"/>
    </location>
</feature>
<evidence type="ECO:0008006" key="5">
    <source>
        <dbReference type="Google" id="ProtNLM"/>
    </source>
</evidence>
<accession>A0A319DF88</accession>
<dbReference type="STRING" id="1448320.A0A319DF88"/>
<keyword evidence="2" id="KW-1133">Transmembrane helix</keyword>
<dbReference type="EMBL" id="KZ825905">
    <property type="protein sequence ID" value="PYH92877.1"/>
    <property type="molecule type" value="Genomic_DNA"/>
</dbReference>
<feature type="transmembrane region" description="Helical" evidence="2">
    <location>
        <begin position="39"/>
        <end position="58"/>
    </location>
</feature>
<evidence type="ECO:0000256" key="1">
    <source>
        <dbReference type="SAM" id="MobiDB-lite"/>
    </source>
</evidence>
<proteinExistence type="predicted"/>
<dbReference type="VEuPathDB" id="FungiDB:BO71DRAFT_442154"/>
<reference evidence="3 4" key="1">
    <citation type="submission" date="2018-02" db="EMBL/GenBank/DDBJ databases">
        <title>The genomes of Aspergillus section Nigri reveals drivers in fungal speciation.</title>
        <authorList>
            <consortium name="DOE Joint Genome Institute"/>
            <person name="Vesth T.C."/>
            <person name="Nybo J."/>
            <person name="Theobald S."/>
            <person name="Brandl J."/>
            <person name="Frisvad J.C."/>
            <person name="Nielsen K.F."/>
            <person name="Lyhne E.K."/>
            <person name="Kogle M.E."/>
            <person name="Kuo A."/>
            <person name="Riley R."/>
            <person name="Clum A."/>
            <person name="Nolan M."/>
            <person name="Lipzen A."/>
            <person name="Salamov A."/>
            <person name="Henrissat B."/>
            <person name="Wiebenga A."/>
            <person name="De vries R.P."/>
            <person name="Grigoriev I.V."/>
            <person name="Mortensen U.H."/>
            <person name="Andersen M.R."/>
            <person name="Baker S.E."/>
        </authorList>
    </citation>
    <scope>NUCLEOTIDE SEQUENCE [LARGE SCALE GENOMIC DNA]</scope>
    <source>
        <strain evidence="3 4">CBS 707.79</strain>
    </source>
</reference>
<organism evidence="3 4">
    <name type="scientific">Aspergillus ellipticus CBS 707.79</name>
    <dbReference type="NCBI Taxonomy" id="1448320"/>
    <lineage>
        <taxon>Eukaryota</taxon>
        <taxon>Fungi</taxon>
        <taxon>Dikarya</taxon>
        <taxon>Ascomycota</taxon>
        <taxon>Pezizomycotina</taxon>
        <taxon>Eurotiomycetes</taxon>
        <taxon>Eurotiomycetidae</taxon>
        <taxon>Eurotiales</taxon>
        <taxon>Aspergillaceae</taxon>
        <taxon>Aspergillus</taxon>
        <taxon>Aspergillus subgen. Circumdati</taxon>
    </lineage>
</organism>
<evidence type="ECO:0000256" key="2">
    <source>
        <dbReference type="SAM" id="Phobius"/>
    </source>
</evidence>
<protein>
    <recommendedName>
        <fullName evidence="5">MARVEL domain-containing protein</fullName>
    </recommendedName>
</protein>
<dbReference type="AlphaFoldDB" id="A0A319DF88"/>
<sequence length="200" mass="22754">MIGSFFFICNRIVELLFLIPIVGMMAYFVNGYLNANQITPPYILVIFIVSVIACFWCIDTLIRFSTTKRSAIFVACVDLLFFGAFIAGVYELRFIAGAKCSHWDGGSVYISLGPFGYYGYESDNHLSFHIDKTCAMLKACFALGIIEVVLFFWTAILALAIYRRPDVIVKETTTVRRRSHSSRRGHRRHSSSGRRQQYVV</sequence>
<evidence type="ECO:0000313" key="3">
    <source>
        <dbReference type="EMBL" id="PYH92877.1"/>
    </source>
</evidence>
<evidence type="ECO:0000313" key="4">
    <source>
        <dbReference type="Proteomes" id="UP000247810"/>
    </source>
</evidence>
<feature type="compositionally biased region" description="Basic residues" evidence="1">
    <location>
        <begin position="175"/>
        <end position="192"/>
    </location>
</feature>
<dbReference type="Proteomes" id="UP000247810">
    <property type="component" value="Unassembled WGS sequence"/>
</dbReference>
<dbReference type="OrthoDB" id="4918558at2759"/>
<keyword evidence="2" id="KW-0812">Transmembrane</keyword>
<name>A0A319DF88_9EURO</name>
<feature type="region of interest" description="Disordered" evidence="1">
    <location>
        <begin position="175"/>
        <end position="200"/>
    </location>
</feature>
<feature type="transmembrane region" description="Helical" evidence="2">
    <location>
        <begin position="70"/>
        <end position="90"/>
    </location>
</feature>
<feature type="transmembrane region" description="Helical" evidence="2">
    <location>
        <begin position="12"/>
        <end position="33"/>
    </location>
</feature>
<keyword evidence="2" id="KW-0472">Membrane</keyword>
<gene>
    <name evidence="3" type="ORF">BO71DRAFT_442154</name>
</gene>
<keyword evidence="4" id="KW-1185">Reference proteome</keyword>